<organism evidence="1 2">
    <name type="scientific">Mycena maculata</name>
    <dbReference type="NCBI Taxonomy" id="230809"/>
    <lineage>
        <taxon>Eukaryota</taxon>
        <taxon>Fungi</taxon>
        <taxon>Dikarya</taxon>
        <taxon>Basidiomycota</taxon>
        <taxon>Agaricomycotina</taxon>
        <taxon>Agaricomycetes</taxon>
        <taxon>Agaricomycetidae</taxon>
        <taxon>Agaricales</taxon>
        <taxon>Marasmiineae</taxon>
        <taxon>Mycenaceae</taxon>
        <taxon>Mycena</taxon>
    </lineage>
</organism>
<comment type="caution">
    <text evidence="1">The sequence shown here is derived from an EMBL/GenBank/DDBJ whole genome shotgun (WGS) entry which is preliminary data.</text>
</comment>
<proteinExistence type="predicted"/>
<protein>
    <submittedName>
        <fullName evidence="1">Uncharacterized protein</fullName>
    </submittedName>
</protein>
<evidence type="ECO:0000313" key="2">
    <source>
        <dbReference type="Proteomes" id="UP001215280"/>
    </source>
</evidence>
<sequence>MCDSALSTVKTATVFNKSLSIGLGGQGYSDGHGSLGPKIFRTAEYGKGLDWAHDIPGVKPSFNSFEGEDFGFLREEKFCGEVSRWFHNQVPTLGPLDPAEHCFFGRRQGTRNCAVQLEQISPSGGVIRLQVKADDDPSNLRNSWMSVVWRRVGRGRRRRVAFGRFTNQGDGGRGIVEVIGGYSRWGGGVVRVKGYVVCEGLDNLQYMRGIGQCRGGVGQRDHDEG</sequence>
<dbReference type="AlphaFoldDB" id="A0AAD7MJY1"/>
<reference evidence="1" key="1">
    <citation type="submission" date="2023-03" db="EMBL/GenBank/DDBJ databases">
        <title>Massive genome expansion in bonnet fungi (Mycena s.s.) driven by repeated elements and novel gene families across ecological guilds.</title>
        <authorList>
            <consortium name="Lawrence Berkeley National Laboratory"/>
            <person name="Harder C.B."/>
            <person name="Miyauchi S."/>
            <person name="Viragh M."/>
            <person name="Kuo A."/>
            <person name="Thoen E."/>
            <person name="Andreopoulos B."/>
            <person name="Lu D."/>
            <person name="Skrede I."/>
            <person name="Drula E."/>
            <person name="Henrissat B."/>
            <person name="Morin E."/>
            <person name="Kohler A."/>
            <person name="Barry K."/>
            <person name="LaButti K."/>
            <person name="Morin E."/>
            <person name="Salamov A."/>
            <person name="Lipzen A."/>
            <person name="Mereny Z."/>
            <person name="Hegedus B."/>
            <person name="Baldrian P."/>
            <person name="Stursova M."/>
            <person name="Weitz H."/>
            <person name="Taylor A."/>
            <person name="Grigoriev I.V."/>
            <person name="Nagy L.G."/>
            <person name="Martin F."/>
            <person name="Kauserud H."/>
        </authorList>
    </citation>
    <scope>NUCLEOTIDE SEQUENCE</scope>
    <source>
        <strain evidence="1">CBHHK188m</strain>
    </source>
</reference>
<accession>A0AAD7MJY1</accession>
<name>A0AAD7MJY1_9AGAR</name>
<gene>
    <name evidence="1" type="ORF">DFH07DRAFT_784557</name>
</gene>
<dbReference type="EMBL" id="JARJLG010000287">
    <property type="protein sequence ID" value="KAJ7719789.1"/>
    <property type="molecule type" value="Genomic_DNA"/>
</dbReference>
<evidence type="ECO:0000313" key="1">
    <source>
        <dbReference type="EMBL" id="KAJ7719789.1"/>
    </source>
</evidence>
<keyword evidence="2" id="KW-1185">Reference proteome</keyword>
<dbReference type="Proteomes" id="UP001215280">
    <property type="component" value="Unassembled WGS sequence"/>
</dbReference>